<protein>
    <recommendedName>
        <fullName evidence="11">Cytochrome c domain-containing protein</fullName>
    </recommendedName>
</protein>
<evidence type="ECO:0000256" key="5">
    <source>
        <dbReference type="ARBA" id="ARBA00022723"/>
    </source>
</evidence>
<dbReference type="SUPFAM" id="SSF46626">
    <property type="entry name" value="Cytochrome c"/>
    <property type="match status" value="1"/>
</dbReference>
<evidence type="ECO:0000313" key="13">
    <source>
        <dbReference type="Proteomes" id="UP000197153"/>
    </source>
</evidence>
<dbReference type="GO" id="GO:0006825">
    <property type="term" value="P:copper ion transport"/>
    <property type="evidence" value="ECO:0007669"/>
    <property type="project" value="InterPro"/>
</dbReference>
<dbReference type="Gene3D" id="1.10.760.10">
    <property type="entry name" value="Cytochrome c-like domain"/>
    <property type="match status" value="1"/>
</dbReference>
<keyword evidence="5 9" id="KW-0479">Metal-binding</keyword>
<gene>
    <name evidence="12" type="ORF">Y958_28810</name>
</gene>
<evidence type="ECO:0000256" key="9">
    <source>
        <dbReference type="PROSITE-ProRule" id="PRU00433"/>
    </source>
</evidence>
<dbReference type="Proteomes" id="UP000197153">
    <property type="component" value="Chromosome 4"/>
</dbReference>
<feature type="transmembrane region" description="Helical" evidence="10">
    <location>
        <begin position="263"/>
        <end position="286"/>
    </location>
</feature>
<evidence type="ECO:0000256" key="1">
    <source>
        <dbReference type="ARBA" id="ARBA00004651"/>
    </source>
</evidence>
<keyword evidence="4 10" id="KW-0812">Transmembrane</keyword>
<feature type="transmembrane region" description="Helical" evidence="10">
    <location>
        <begin position="155"/>
        <end position="176"/>
    </location>
</feature>
<dbReference type="EMBL" id="CP022113">
    <property type="protein sequence ID" value="ASG24979.1"/>
    <property type="molecule type" value="Genomic_DNA"/>
</dbReference>
<reference evidence="12 13" key="1">
    <citation type="submission" date="2017-06" db="EMBL/GenBank/DDBJ databases">
        <title>Complete genome sequence of Nitrospirillum amazonense strain CBAmC, an endophytic nitrogen-fixing and plant growth-promoting bacterium, isolated from sugarcane.</title>
        <authorList>
            <person name="Schwab S."/>
            <person name="dos Santos Teixeira K.R."/>
            <person name="Simoes Araujo J.L."/>
            <person name="Soares Vidal M."/>
            <person name="Borges de Freitas H.R."/>
            <person name="Rivello Crivelaro A.L."/>
            <person name="Bueno de Camargo Nunes A."/>
            <person name="dos Santos C.M."/>
            <person name="Palmeira da Silva Rosa D."/>
            <person name="da Silva Padilha D."/>
            <person name="da Silva E."/>
            <person name="Araujo Terra L."/>
            <person name="Soares Mendes V."/>
            <person name="Farinelli L."/>
            <person name="Magalhaes Cruz L."/>
            <person name="Baldani J.I."/>
        </authorList>
    </citation>
    <scope>NUCLEOTIDE SEQUENCE [LARGE SCALE GENOMIC DNA]</scope>
    <source>
        <strain evidence="12 13">CBAmC</strain>
    </source>
</reference>
<feature type="transmembrane region" description="Helical" evidence="10">
    <location>
        <begin position="346"/>
        <end position="364"/>
    </location>
</feature>
<dbReference type="InterPro" id="IPR008457">
    <property type="entry name" value="Cu-R_CopD_dom"/>
</dbReference>
<dbReference type="GO" id="GO:0005886">
    <property type="term" value="C:plasma membrane"/>
    <property type="evidence" value="ECO:0007669"/>
    <property type="project" value="UniProtKB-SubCell"/>
</dbReference>
<keyword evidence="7 9" id="KW-0408">Iron</keyword>
<dbReference type="Pfam" id="PF05425">
    <property type="entry name" value="CopD"/>
    <property type="match status" value="1"/>
</dbReference>
<comment type="subcellular location">
    <subcellularLocation>
        <location evidence="1">Cell membrane</location>
        <topology evidence="1">Multi-pass membrane protein</topology>
    </subcellularLocation>
</comment>
<dbReference type="InterPro" id="IPR009056">
    <property type="entry name" value="Cyt_c-like_dom"/>
</dbReference>
<keyword evidence="8 10" id="KW-0472">Membrane</keyword>
<feature type="transmembrane region" description="Helical" evidence="10">
    <location>
        <begin position="96"/>
        <end position="113"/>
    </location>
</feature>
<keyword evidence="13" id="KW-1185">Reference proteome</keyword>
<proteinExistence type="predicted"/>
<keyword evidence="3 9" id="KW-0349">Heme</keyword>
<feature type="transmembrane region" description="Helical" evidence="10">
    <location>
        <begin position="314"/>
        <end position="334"/>
    </location>
</feature>
<feature type="transmembrane region" description="Helical" evidence="10">
    <location>
        <begin position="55"/>
        <end position="76"/>
    </location>
</feature>
<evidence type="ECO:0000313" key="12">
    <source>
        <dbReference type="EMBL" id="ASG24979.1"/>
    </source>
</evidence>
<dbReference type="PANTHER" id="PTHR34820">
    <property type="entry name" value="INNER MEMBRANE PROTEIN YEBZ"/>
    <property type="match status" value="1"/>
</dbReference>
<sequence>MNTLETGLAIARALHLALALAAWGLPAFAALVVAKAPAGPARDDLTATLRRWTRGAAGTAVAAGLLWFAAQAAVFVGDDNPAAVLGALAATAATRYGHVVLPRLALLVAAVVLEKRLSVQRLAGLLGLSLALHAGVGHVAVTFDAASLPGLVAEVLHLLAAGAWLGGMAGLLLALSRPALAADLAMRFSTLGVTCVTLLAATALLNGMGLIGTLAGLIGTTYGHVAIAKAVLFALMLGCAALNRWRIAPGLARGTVPLGMLRTCVLVELSLGIAVVALAAWLASIVPGVHDQPLWPFTRKLSGEILSDPDYGGLAWRAILLTGLGILGLALAVMPPWPGAWRRPALALRLPALAAAGAALWFGVPDLDLLTVEAFPTSYWSSPTGFTAASVAQGAALFPGHCARCHGAGGAGDGPDAAKLSIPPADLTAHHLLDHSEGDIFWWLSHGMPDPDGKPVMPAFEGQLAEDDRWALIDYIHTLNSGTTVAEAKGVWTWGMPAPELDLSCPADGALARTGSLADLTGHPLLLAIGYAEVPPQALAAVQATPVVPIIVSTDPDRAPPATACGSTSPEAAVAYRTIGGAPEGPLLVLVDSRGALRTIWQGPFPATPAAIAVLAAKAEEAERHPFATGGGGHHHH</sequence>
<feature type="transmembrane region" description="Helical" evidence="10">
    <location>
        <begin position="188"/>
        <end position="215"/>
    </location>
</feature>
<evidence type="ECO:0000256" key="6">
    <source>
        <dbReference type="ARBA" id="ARBA00022989"/>
    </source>
</evidence>
<dbReference type="GO" id="GO:0009055">
    <property type="term" value="F:electron transfer activity"/>
    <property type="evidence" value="ECO:0007669"/>
    <property type="project" value="InterPro"/>
</dbReference>
<evidence type="ECO:0000256" key="7">
    <source>
        <dbReference type="ARBA" id="ARBA00023004"/>
    </source>
</evidence>
<evidence type="ECO:0000256" key="8">
    <source>
        <dbReference type="ARBA" id="ARBA00023136"/>
    </source>
</evidence>
<evidence type="ECO:0000256" key="4">
    <source>
        <dbReference type="ARBA" id="ARBA00022692"/>
    </source>
</evidence>
<dbReference type="AlphaFoldDB" id="A0A248K2G5"/>
<dbReference type="Pfam" id="PF00034">
    <property type="entry name" value="Cytochrom_C"/>
    <property type="match status" value="1"/>
</dbReference>
<dbReference type="InterPro" id="IPR036909">
    <property type="entry name" value="Cyt_c-like_dom_sf"/>
</dbReference>
<feature type="transmembrane region" description="Helical" evidence="10">
    <location>
        <begin position="12"/>
        <end position="34"/>
    </location>
</feature>
<feature type="transmembrane region" description="Helical" evidence="10">
    <location>
        <begin position="221"/>
        <end position="242"/>
    </location>
</feature>
<keyword evidence="2" id="KW-1003">Cell membrane</keyword>
<evidence type="ECO:0000259" key="11">
    <source>
        <dbReference type="PROSITE" id="PS51007"/>
    </source>
</evidence>
<accession>A0A248K2G5</accession>
<feature type="transmembrane region" description="Helical" evidence="10">
    <location>
        <begin position="125"/>
        <end position="143"/>
    </location>
</feature>
<dbReference type="KEGG" id="nao:Y958_28810"/>
<evidence type="ECO:0000256" key="10">
    <source>
        <dbReference type="SAM" id="Phobius"/>
    </source>
</evidence>
<dbReference type="RefSeq" id="WP_088875370.1">
    <property type="nucleotide sequence ID" value="NZ_CP022113.1"/>
</dbReference>
<evidence type="ECO:0000256" key="3">
    <source>
        <dbReference type="ARBA" id="ARBA00022617"/>
    </source>
</evidence>
<organism evidence="12 13">
    <name type="scientific">Nitrospirillum viridazoti CBAmc</name>
    <dbReference type="NCBI Taxonomy" id="1441467"/>
    <lineage>
        <taxon>Bacteria</taxon>
        <taxon>Pseudomonadati</taxon>
        <taxon>Pseudomonadota</taxon>
        <taxon>Alphaproteobacteria</taxon>
        <taxon>Rhodospirillales</taxon>
        <taxon>Azospirillaceae</taxon>
        <taxon>Nitrospirillum</taxon>
        <taxon>Nitrospirillum viridazoti</taxon>
    </lineage>
</organism>
<dbReference type="PROSITE" id="PS51007">
    <property type="entry name" value="CYTC"/>
    <property type="match status" value="1"/>
</dbReference>
<dbReference type="GO" id="GO:0020037">
    <property type="term" value="F:heme binding"/>
    <property type="evidence" value="ECO:0007669"/>
    <property type="project" value="InterPro"/>
</dbReference>
<dbReference type="InterPro" id="IPR032694">
    <property type="entry name" value="CopC/D"/>
</dbReference>
<keyword evidence="6 10" id="KW-1133">Transmembrane helix</keyword>
<dbReference type="PANTHER" id="PTHR34820:SF4">
    <property type="entry name" value="INNER MEMBRANE PROTEIN YEBZ"/>
    <property type="match status" value="1"/>
</dbReference>
<evidence type="ECO:0000256" key="2">
    <source>
        <dbReference type="ARBA" id="ARBA00022475"/>
    </source>
</evidence>
<name>A0A248K2G5_9PROT</name>
<feature type="domain" description="Cytochrome c" evidence="11">
    <location>
        <begin position="389"/>
        <end position="480"/>
    </location>
</feature>
<dbReference type="GO" id="GO:0046872">
    <property type="term" value="F:metal ion binding"/>
    <property type="evidence" value="ECO:0007669"/>
    <property type="project" value="UniProtKB-KW"/>
</dbReference>